<sequence>MENKVKSGKEILDDFFENIENIPDVDKDIAKMLANLYRQNKLTDTNVKNEISNLPKKDVN</sequence>
<proteinExistence type="predicted"/>
<dbReference type="eggNOG" id="ENOG5033GNH">
    <property type="taxonomic scope" value="Bacteria"/>
</dbReference>
<comment type="caution">
    <text evidence="1">The sequence shown here is derived from an EMBL/GenBank/DDBJ whole genome shotgun (WGS) entry which is preliminary data.</text>
</comment>
<organism evidence="1 2">
    <name type="scientific">Flavobacterium enshiense DK69</name>
    <dbReference type="NCBI Taxonomy" id="1107311"/>
    <lineage>
        <taxon>Bacteria</taxon>
        <taxon>Pseudomonadati</taxon>
        <taxon>Bacteroidota</taxon>
        <taxon>Flavobacteriia</taxon>
        <taxon>Flavobacteriales</taxon>
        <taxon>Flavobacteriaceae</taxon>
        <taxon>Flavobacterium</taxon>
    </lineage>
</organism>
<keyword evidence="2" id="KW-1185">Reference proteome</keyword>
<name>A0A0A2MX71_9FLAO</name>
<evidence type="ECO:0000313" key="1">
    <source>
        <dbReference type="EMBL" id="KGO92820.1"/>
    </source>
</evidence>
<gene>
    <name evidence="1" type="ORF">Q767_15365</name>
</gene>
<dbReference type="EMBL" id="JRLZ01000022">
    <property type="protein sequence ID" value="KGO92820.1"/>
    <property type="molecule type" value="Genomic_DNA"/>
</dbReference>
<dbReference type="PATRIC" id="fig|1107311.5.peg.1596"/>
<protein>
    <submittedName>
        <fullName evidence="1">Uncharacterized protein</fullName>
    </submittedName>
</protein>
<dbReference type="RefSeq" id="WP_035630927.1">
    <property type="nucleotide sequence ID" value="NZ_AVCS01000040.1"/>
</dbReference>
<evidence type="ECO:0000313" key="2">
    <source>
        <dbReference type="Proteomes" id="UP000030149"/>
    </source>
</evidence>
<reference evidence="1 2" key="2">
    <citation type="journal article" date="2015" name="Stand. Genomic Sci.">
        <title>High quality draft genomic sequence of Flavobacterium enshiense DK69(T) and comparison among Flavobacterium genomes.</title>
        <authorList>
            <person name="Zeng Z."/>
            <person name="Chen C."/>
            <person name="Du H."/>
            <person name="Wang G."/>
            <person name="Li M."/>
        </authorList>
    </citation>
    <scope>NUCLEOTIDE SEQUENCE [LARGE SCALE GENOMIC DNA]</scope>
    <source>
        <strain evidence="1 2">DK69</strain>
    </source>
</reference>
<dbReference type="STRING" id="1107311.Q767_15365"/>
<accession>A0A0A2MX71</accession>
<dbReference type="OrthoDB" id="771174at2"/>
<dbReference type="Proteomes" id="UP000030149">
    <property type="component" value="Unassembled WGS sequence"/>
</dbReference>
<dbReference type="AlphaFoldDB" id="A0A0A2MX71"/>
<reference evidence="2" key="1">
    <citation type="submission" date="2013-09" db="EMBL/GenBank/DDBJ databases">
        <authorList>
            <person name="Zeng Z."/>
            <person name="Chen C."/>
        </authorList>
    </citation>
    <scope>NUCLEOTIDE SEQUENCE [LARGE SCALE GENOMIC DNA]</scope>
    <source>
        <strain evidence="2">DK69</strain>
    </source>
</reference>